<keyword evidence="4" id="KW-1185">Reference proteome</keyword>
<dbReference type="GO" id="GO:0003677">
    <property type="term" value="F:DNA binding"/>
    <property type="evidence" value="ECO:0007669"/>
    <property type="project" value="UniProtKB-KW"/>
</dbReference>
<evidence type="ECO:0000256" key="1">
    <source>
        <dbReference type="ARBA" id="ARBA00022747"/>
    </source>
</evidence>
<evidence type="ECO:0008006" key="5">
    <source>
        <dbReference type="Google" id="ProtNLM"/>
    </source>
</evidence>
<evidence type="ECO:0000256" key="2">
    <source>
        <dbReference type="ARBA" id="ARBA00023125"/>
    </source>
</evidence>
<gene>
    <name evidence="3" type="ORF">DC082_02245</name>
</gene>
<proteinExistence type="predicted"/>
<keyword evidence="2" id="KW-0238">DNA-binding</keyword>
<dbReference type="Gene3D" id="3.90.220.20">
    <property type="entry name" value="DNA methylase specificity domains"/>
    <property type="match status" value="1"/>
</dbReference>
<organism evidence="3 4">
    <name type="scientific">Ignatzschineria indica</name>
    <dbReference type="NCBI Taxonomy" id="472583"/>
    <lineage>
        <taxon>Bacteria</taxon>
        <taxon>Pseudomonadati</taxon>
        <taxon>Pseudomonadota</taxon>
        <taxon>Gammaproteobacteria</taxon>
        <taxon>Cardiobacteriales</taxon>
        <taxon>Ignatzschineriaceae</taxon>
        <taxon>Ignatzschineria</taxon>
    </lineage>
</organism>
<dbReference type="GO" id="GO:0009307">
    <property type="term" value="P:DNA restriction-modification system"/>
    <property type="evidence" value="ECO:0007669"/>
    <property type="project" value="UniProtKB-KW"/>
</dbReference>
<reference evidence="3 4" key="1">
    <citation type="journal article" date="2018" name="Genome Announc.">
        <title>Ignatzschineria cameli sp. nov., isolated from necrotic foot tissue of dromedaries (Camelus dromedarius) and associated maggots (Wohlfahrtia species) in Dubai.</title>
        <authorList>
            <person name="Tsang C.C."/>
            <person name="Tang J.Y."/>
            <person name="Fong J.Y."/>
            <person name="Kinne J."/>
            <person name="Lee H.H."/>
            <person name="Joseph M."/>
            <person name="Jose S."/>
            <person name="Schuster R.K."/>
            <person name="Tang Y."/>
            <person name="Sivakumar S."/>
            <person name="Chen J.H."/>
            <person name="Teng J.L."/>
            <person name="Lau S.K."/>
            <person name="Wernery U."/>
            <person name="Woo P.C."/>
        </authorList>
    </citation>
    <scope>NUCLEOTIDE SEQUENCE [LARGE SCALE GENOMIC DNA]</scope>
    <source>
        <strain evidence="3 4">KCTC 22643</strain>
    </source>
</reference>
<comment type="caution">
    <text evidence="3">The sequence shown here is derived from an EMBL/GenBank/DDBJ whole genome shotgun (WGS) entry which is preliminary data.</text>
</comment>
<dbReference type="AlphaFoldDB" id="A0A2U2AME1"/>
<sequence length="202" mass="22619">MVEKRALKEIALVASAGVIRSEDLKVDLYDKEVVLLTGNNVSELGILFLEEGGDEKNIKKVFVEEKTFLEKKLEAGDIVFISRGAHFRAAIVREEDLRFDLLPSPNFLVIKVNPEQSAEVIVAYLNSFIGQQQLNHIAVGASLRNIPVGKLKDFNIPYLSQEKQSALNTLFYKNIAALESILALYTQQQRVFNAVISNLVEE</sequence>
<name>A0A2U2AME1_9GAMM</name>
<keyword evidence="1" id="KW-0680">Restriction system</keyword>
<dbReference type="Proteomes" id="UP000244948">
    <property type="component" value="Unassembled WGS sequence"/>
</dbReference>
<dbReference type="SUPFAM" id="SSF116734">
    <property type="entry name" value="DNA methylase specificity domain"/>
    <property type="match status" value="1"/>
</dbReference>
<dbReference type="InterPro" id="IPR044946">
    <property type="entry name" value="Restrct_endonuc_typeI_TRD_sf"/>
</dbReference>
<protein>
    <recommendedName>
        <fullName evidence="5">Type I restriction modification DNA specificity domain-containing protein</fullName>
    </recommendedName>
</protein>
<accession>A0A2U2AME1</accession>
<evidence type="ECO:0000313" key="4">
    <source>
        <dbReference type="Proteomes" id="UP000244948"/>
    </source>
</evidence>
<evidence type="ECO:0000313" key="3">
    <source>
        <dbReference type="EMBL" id="PWD84384.1"/>
    </source>
</evidence>
<dbReference type="EMBL" id="QEWR01000002">
    <property type="protein sequence ID" value="PWD84384.1"/>
    <property type="molecule type" value="Genomic_DNA"/>
</dbReference>